<proteinExistence type="predicted"/>
<feature type="transmembrane region" description="Helical" evidence="1">
    <location>
        <begin position="53"/>
        <end position="70"/>
    </location>
</feature>
<name>A0AAP6V6B9_ENTFL</name>
<keyword evidence="1" id="KW-0812">Transmembrane</keyword>
<comment type="caution">
    <text evidence="2">The sequence shown here is derived from an EMBL/GenBank/DDBJ whole genome shotgun (WGS) entry which is preliminary data.</text>
</comment>
<feature type="transmembrane region" description="Helical" evidence="1">
    <location>
        <begin position="118"/>
        <end position="137"/>
    </location>
</feature>
<evidence type="ECO:0000256" key="1">
    <source>
        <dbReference type="SAM" id="Phobius"/>
    </source>
</evidence>
<accession>A0AAP6V6B9</accession>
<dbReference type="EMBL" id="WVTJ01000015">
    <property type="protein sequence ID" value="MXS52862.1"/>
    <property type="molecule type" value="Genomic_DNA"/>
</dbReference>
<dbReference type="RefSeq" id="WP_160808361.1">
    <property type="nucleotide sequence ID" value="NZ_WVTG01000001.1"/>
</dbReference>
<keyword evidence="1" id="KW-1133">Transmembrane helix</keyword>
<protein>
    <submittedName>
        <fullName evidence="2">Uncharacterized protein</fullName>
    </submittedName>
</protein>
<evidence type="ECO:0000313" key="3">
    <source>
        <dbReference type="Proteomes" id="UP000429730"/>
    </source>
</evidence>
<evidence type="ECO:0000313" key="2">
    <source>
        <dbReference type="EMBL" id="MXS52862.1"/>
    </source>
</evidence>
<sequence length="138" mass="16055">MEKTNIEDKRFHLQMIQGAIERMASNSFIIKGWSLTAFGGLFTLFIANQDKSWSYDLLWLALVCALVFWWHDTYYLKIERQYRALYKKVTEKDAENIDFSMIPPGSTENFLCVAFRPILLGSYGIIVVVSLVLLYILK</sequence>
<organism evidence="2 3">
    <name type="scientific">Enterococcus faecalis</name>
    <name type="common">Streptococcus faecalis</name>
    <dbReference type="NCBI Taxonomy" id="1351"/>
    <lineage>
        <taxon>Bacteria</taxon>
        <taxon>Bacillati</taxon>
        <taxon>Bacillota</taxon>
        <taxon>Bacilli</taxon>
        <taxon>Lactobacillales</taxon>
        <taxon>Enterococcaceae</taxon>
        <taxon>Enterococcus</taxon>
    </lineage>
</organism>
<keyword evidence="1" id="KW-0472">Membrane</keyword>
<dbReference type="Proteomes" id="UP000429730">
    <property type="component" value="Unassembled WGS sequence"/>
</dbReference>
<gene>
    <name evidence="2" type="ORF">GTI81_09075</name>
</gene>
<dbReference type="AlphaFoldDB" id="A0AAP6V6B9"/>
<reference evidence="2 3" key="1">
    <citation type="submission" date="2019-04" db="EMBL/GenBank/DDBJ databases">
        <title>Step-wise assembly of the neonatal virome modulated by breast feeding.</title>
        <authorList>
            <person name="Liang G."/>
            <person name="Bushman F."/>
        </authorList>
    </citation>
    <scope>NUCLEOTIDE SEQUENCE [LARGE SCALE GENOMIC DNA]</scope>
    <source>
        <strain evidence="2 3">E3754</strain>
    </source>
</reference>
<feature type="transmembrane region" description="Helical" evidence="1">
    <location>
        <begin position="28"/>
        <end position="47"/>
    </location>
</feature>